<protein>
    <recommendedName>
        <fullName evidence="3">Uracil-DNA glycosylase-like domain-containing protein</fullName>
    </recommendedName>
</protein>
<dbReference type="SUPFAM" id="SSF52141">
    <property type="entry name" value="Uracil-DNA glycosylase-like"/>
    <property type="match status" value="1"/>
</dbReference>
<dbReference type="OrthoDB" id="573462at2"/>
<evidence type="ECO:0000313" key="2">
    <source>
        <dbReference type="Proteomes" id="UP000245998"/>
    </source>
</evidence>
<gene>
    <name evidence="1" type="ORF">DCC39_18275</name>
</gene>
<dbReference type="InterPro" id="IPR036895">
    <property type="entry name" value="Uracil-DNA_glycosylase-like_sf"/>
</dbReference>
<evidence type="ECO:0008006" key="3">
    <source>
        <dbReference type="Google" id="ProtNLM"/>
    </source>
</evidence>
<organism evidence="1 2">
    <name type="scientific">Pueribacillus theae</name>
    <dbReference type="NCBI Taxonomy" id="2171751"/>
    <lineage>
        <taxon>Bacteria</taxon>
        <taxon>Bacillati</taxon>
        <taxon>Bacillota</taxon>
        <taxon>Bacilli</taxon>
        <taxon>Bacillales</taxon>
        <taxon>Bacillaceae</taxon>
        <taxon>Pueribacillus</taxon>
    </lineage>
</organism>
<comment type="caution">
    <text evidence="1">The sequence shown here is derived from an EMBL/GenBank/DDBJ whole genome shotgun (WGS) entry which is preliminary data.</text>
</comment>
<dbReference type="EMBL" id="QCZG01000075">
    <property type="protein sequence ID" value="PWA05153.1"/>
    <property type="molecule type" value="Genomic_DNA"/>
</dbReference>
<sequence length="248" mass="28294">MGIVTYSKFEYYKEKIFSLSSPLEDGKMVSESFLLETSEDRNLSIYYAPVEYFNEHATVLIVGITPGINQMKKAYASVLNNKDRLKNNEQLLHEAKKASSYEGTMRKNLIHMLDELELQRYLGLSSSAELFTAANHFVHTTGILPYPVFYKGKNFTGSTPAILKNKMLKRYVMECFVSNLSRLNNPLVIPLGVNVSNVLRHLLKSGLFNATHILTGFPHPSGANGHRHKQFANHKERMRKEIADYFQK</sequence>
<keyword evidence="2" id="KW-1185">Reference proteome</keyword>
<name>A0A2U1JJV4_9BACI</name>
<accession>A0A2U1JJV4</accession>
<reference evidence="1 2" key="1">
    <citation type="submission" date="2018-04" db="EMBL/GenBank/DDBJ databases">
        <title>Camelliibacillus theae gen. nov., sp. nov., isolated from Pu'er tea.</title>
        <authorList>
            <person name="Niu L."/>
        </authorList>
    </citation>
    <scope>NUCLEOTIDE SEQUENCE [LARGE SCALE GENOMIC DNA]</scope>
    <source>
        <strain evidence="1 2">T8</strain>
    </source>
</reference>
<dbReference type="AlphaFoldDB" id="A0A2U1JJV4"/>
<proteinExistence type="predicted"/>
<dbReference type="Proteomes" id="UP000245998">
    <property type="component" value="Unassembled WGS sequence"/>
</dbReference>
<evidence type="ECO:0000313" key="1">
    <source>
        <dbReference type="EMBL" id="PWA05153.1"/>
    </source>
</evidence>